<proteinExistence type="predicted"/>
<dbReference type="Proteomes" id="UP001159405">
    <property type="component" value="Unassembled WGS sequence"/>
</dbReference>
<organism evidence="1 2">
    <name type="scientific">Porites lobata</name>
    <dbReference type="NCBI Taxonomy" id="104759"/>
    <lineage>
        <taxon>Eukaryota</taxon>
        <taxon>Metazoa</taxon>
        <taxon>Cnidaria</taxon>
        <taxon>Anthozoa</taxon>
        <taxon>Hexacorallia</taxon>
        <taxon>Scleractinia</taxon>
        <taxon>Fungiina</taxon>
        <taxon>Poritidae</taxon>
        <taxon>Porites</taxon>
    </lineage>
</organism>
<accession>A0ABN8NJN0</accession>
<evidence type="ECO:0000313" key="2">
    <source>
        <dbReference type="Proteomes" id="UP001159405"/>
    </source>
</evidence>
<keyword evidence="2" id="KW-1185">Reference proteome</keyword>
<reference evidence="1 2" key="1">
    <citation type="submission" date="2022-05" db="EMBL/GenBank/DDBJ databases">
        <authorList>
            <consortium name="Genoscope - CEA"/>
            <person name="William W."/>
        </authorList>
    </citation>
    <scope>NUCLEOTIDE SEQUENCE [LARGE SCALE GENOMIC DNA]</scope>
</reference>
<dbReference type="EMBL" id="CALNXK010000024">
    <property type="protein sequence ID" value="CAH3111907.1"/>
    <property type="molecule type" value="Genomic_DNA"/>
</dbReference>
<gene>
    <name evidence="1" type="ORF">PLOB_00020685</name>
</gene>
<evidence type="ECO:0000313" key="1">
    <source>
        <dbReference type="EMBL" id="CAH3111907.1"/>
    </source>
</evidence>
<dbReference type="Gene3D" id="3.40.50.300">
    <property type="entry name" value="P-loop containing nucleotide triphosphate hydrolases"/>
    <property type="match status" value="1"/>
</dbReference>
<protein>
    <submittedName>
        <fullName evidence="1">Uncharacterized protein</fullName>
    </submittedName>
</protein>
<dbReference type="SUPFAM" id="SSF52540">
    <property type="entry name" value="P-loop containing nucleoside triphosphate hydrolases"/>
    <property type="match status" value="1"/>
</dbReference>
<dbReference type="InterPro" id="IPR027417">
    <property type="entry name" value="P-loop_NTPase"/>
</dbReference>
<comment type="caution">
    <text evidence="1">The sequence shown here is derived from an EMBL/GenBank/DDBJ whole genome shotgun (WGS) entry which is preliminary data.</text>
</comment>
<sequence length="104" mass="11804">MLIAWICSQELGFVLKSEQREALELLLRGKDVFCVLPTGFDKSLIYQMFVHAKSSSSSVQRPTVIRSVGNTRLLPHANMPLVPMNCFLCRVDYALEENVLTEQM</sequence>
<name>A0ABN8NJN0_9CNID</name>